<evidence type="ECO:0000313" key="1">
    <source>
        <dbReference type="EMBL" id="KAF2191726.1"/>
    </source>
</evidence>
<name>A0A6A6EP92_9PEZI</name>
<keyword evidence="2" id="KW-1185">Reference proteome</keyword>
<organism evidence="1 2">
    <name type="scientific">Zopfia rhizophila CBS 207.26</name>
    <dbReference type="NCBI Taxonomy" id="1314779"/>
    <lineage>
        <taxon>Eukaryota</taxon>
        <taxon>Fungi</taxon>
        <taxon>Dikarya</taxon>
        <taxon>Ascomycota</taxon>
        <taxon>Pezizomycotina</taxon>
        <taxon>Dothideomycetes</taxon>
        <taxon>Dothideomycetes incertae sedis</taxon>
        <taxon>Zopfiaceae</taxon>
        <taxon>Zopfia</taxon>
    </lineage>
</organism>
<reference evidence="1" key="1">
    <citation type="journal article" date="2020" name="Stud. Mycol.">
        <title>101 Dothideomycetes genomes: a test case for predicting lifestyles and emergence of pathogens.</title>
        <authorList>
            <person name="Haridas S."/>
            <person name="Albert R."/>
            <person name="Binder M."/>
            <person name="Bloem J."/>
            <person name="Labutti K."/>
            <person name="Salamov A."/>
            <person name="Andreopoulos B."/>
            <person name="Baker S."/>
            <person name="Barry K."/>
            <person name="Bills G."/>
            <person name="Bluhm B."/>
            <person name="Cannon C."/>
            <person name="Castanera R."/>
            <person name="Culley D."/>
            <person name="Daum C."/>
            <person name="Ezra D."/>
            <person name="Gonzalez J."/>
            <person name="Henrissat B."/>
            <person name="Kuo A."/>
            <person name="Liang C."/>
            <person name="Lipzen A."/>
            <person name="Lutzoni F."/>
            <person name="Magnuson J."/>
            <person name="Mondo S."/>
            <person name="Nolan M."/>
            <person name="Ohm R."/>
            <person name="Pangilinan J."/>
            <person name="Park H.-J."/>
            <person name="Ramirez L."/>
            <person name="Alfaro M."/>
            <person name="Sun H."/>
            <person name="Tritt A."/>
            <person name="Yoshinaga Y."/>
            <person name="Zwiers L.-H."/>
            <person name="Turgeon B."/>
            <person name="Goodwin S."/>
            <person name="Spatafora J."/>
            <person name="Crous P."/>
            <person name="Grigoriev I."/>
        </authorList>
    </citation>
    <scope>NUCLEOTIDE SEQUENCE</scope>
    <source>
        <strain evidence="1">CBS 207.26</strain>
    </source>
</reference>
<gene>
    <name evidence="1" type="ORF">K469DRAFT_731939</name>
</gene>
<proteinExistence type="predicted"/>
<evidence type="ECO:0000313" key="2">
    <source>
        <dbReference type="Proteomes" id="UP000800200"/>
    </source>
</evidence>
<dbReference type="AlphaFoldDB" id="A0A6A6EP92"/>
<dbReference type="OrthoDB" id="3945206at2759"/>
<sequence length="175" mass="21059">MTSSPPLSPKLFTRDLTAYSNRLVVKVKDPENLLEDFIQRLRNRAHRTSKTIQSCPVNLDQDLQKQTKAYHTLINDRGQPLHPLSLLKDIAKDLEEYREILSWEDFRRLQKFARGQKQGRFPIYIRAVKNQLKKHEFTRTFQLNKDPAQQDKLTTWIKYLGYKYWWYDQYTLSKR</sequence>
<dbReference type="EMBL" id="ML994616">
    <property type="protein sequence ID" value="KAF2191726.1"/>
    <property type="molecule type" value="Genomic_DNA"/>
</dbReference>
<protein>
    <submittedName>
        <fullName evidence="1">Uncharacterized protein</fullName>
    </submittedName>
</protein>
<accession>A0A6A6EP92</accession>
<dbReference type="Proteomes" id="UP000800200">
    <property type="component" value="Unassembled WGS sequence"/>
</dbReference>